<organism evidence="1 2">
    <name type="scientific">Vibrio hangzhouensis</name>
    <dbReference type="NCBI Taxonomy" id="462991"/>
    <lineage>
        <taxon>Bacteria</taxon>
        <taxon>Pseudomonadati</taxon>
        <taxon>Pseudomonadota</taxon>
        <taxon>Gammaproteobacteria</taxon>
        <taxon>Vibrionales</taxon>
        <taxon>Vibrionaceae</taxon>
        <taxon>Vibrio</taxon>
    </lineage>
</organism>
<reference evidence="2" key="1">
    <citation type="submission" date="2016-10" db="EMBL/GenBank/DDBJ databases">
        <authorList>
            <person name="Varghese N."/>
            <person name="Submissions S."/>
        </authorList>
    </citation>
    <scope>NUCLEOTIDE SEQUENCE [LARGE SCALE GENOMIC DNA]</scope>
    <source>
        <strain evidence="2">CGMCC 1.7062</strain>
    </source>
</reference>
<dbReference type="OrthoDB" id="5296580at2"/>
<dbReference type="PROSITE" id="PS51257">
    <property type="entry name" value="PROKAR_LIPOPROTEIN"/>
    <property type="match status" value="1"/>
</dbReference>
<evidence type="ECO:0000313" key="2">
    <source>
        <dbReference type="Proteomes" id="UP000236721"/>
    </source>
</evidence>
<dbReference type="Pfam" id="PF04351">
    <property type="entry name" value="PilP"/>
    <property type="match status" value="1"/>
</dbReference>
<dbReference type="RefSeq" id="WP_103881984.1">
    <property type="nucleotide sequence ID" value="NZ_FNVG01000025.1"/>
</dbReference>
<sequence>MERTSLLCLLLLMGCKANRESLPDFVAETVRDTQKEVQSTAPSPEYNAIPFQEVMVTPFDLPMVSAATQPSQTPRACWQPEMRNKQPLEQYRLNELTLKGLMSRGEGLTGLIELPDKRIVTVRTGQYLGENNGQIKRVTEQALVIHETLSDGLGCWYQRQTRLSLK</sequence>
<gene>
    <name evidence="1" type="ORF">SAMN04488244_12551</name>
</gene>
<proteinExistence type="predicted"/>
<dbReference type="Proteomes" id="UP000236721">
    <property type="component" value="Unassembled WGS sequence"/>
</dbReference>
<evidence type="ECO:0000313" key="1">
    <source>
        <dbReference type="EMBL" id="SEG63846.1"/>
    </source>
</evidence>
<keyword evidence="2" id="KW-1185">Reference proteome</keyword>
<dbReference type="InterPro" id="IPR007446">
    <property type="entry name" value="PilP"/>
</dbReference>
<name>A0A1H6BUE2_9VIBR</name>
<dbReference type="Gene3D" id="2.30.30.830">
    <property type="match status" value="1"/>
</dbReference>
<protein>
    <submittedName>
        <fullName evidence="1">Type IV pilus assembly protein PilP</fullName>
    </submittedName>
</protein>
<dbReference type="AlphaFoldDB" id="A0A1H6BUE2"/>
<dbReference type="PIRSF" id="PIRSF016481">
    <property type="entry name" value="Pilus_assembly_PilP"/>
    <property type="match status" value="1"/>
</dbReference>
<accession>A0A1H6BUE2</accession>
<dbReference type="EMBL" id="FNVG01000025">
    <property type="protein sequence ID" value="SEG63846.1"/>
    <property type="molecule type" value="Genomic_DNA"/>
</dbReference>